<dbReference type="Gene3D" id="3.40.190.10">
    <property type="entry name" value="Periplasmic binding protein-like II"/>
    <property type="match status" value="2"/>
</dbReference>
<evidence type="ECO:0000256" key="3">
    <source>
        <dbReference type="ARBA" id="ARBA00022729"/>
    </source>
</evidence>
<dbReference type="RefSeq" id="WP_168446664.1">
    <property type="nucleotide sequence ID" value="NZ_JAAXOW010000001.1"/>
</dbReference>
<dbReference type="NCBIfam" id="TIGR01256">
    <property type="entry name" value="modA"/>
    <property type="match status" value="1"/>
</dbReference>
<evidence type="ECO:0000256" key="5">
    <source>
        <dbReference type="SAM" id="SignalP"/>
    </source>
</evidence>
<feature type="signal peptide" evidence="5">
    <location>
        <begin position="1"/>
        <end position="22"/>
    </location>
</feature>
<gene>
    <name evidence="6" type="primary">modA</name>
    <name evidence="6" type="ORF">HF995_05085</name>
</gene>
<keyword evidence="4" id="KW-0500">Molybdenum</keyword>
<organism evidence="6 7">
    <name type="scientific">Sanguibacter hominis ATCC BAA-789</name>
    <dbReference type="NCBI Taxonomy" id="1312740"/>
    <lineage>
        <taxon>Bacteria</taxon>
        <taxon>Bacillati</taxon>
        <taxon>Actinomycetota</taxon>
        <taxon>Actinomycetes</taxon>
        <taxon>Micrococcales</taxon>
        <taxon>Sanguibacteraceae</taxon>
        <taxon>Sanguibacter</taxon>
    </lineage>
</organism>
<dbReference type="PIRSF" id="PIRSF004846">
    <property type="entry name" value="ModA"/>
    <property type="match status" value="1"/>
</dbReference>
<dbReference type="EMBL" id="JAAXOW010000001">
    <property type="protein sequence ID" value="NKX92652.1"/>
    <property type="molecule type" value="Genomic_DNA"/>
</dbReference>
<protein>
    <submittedName>
        <fullName evidence="6">Molybdate ABC transporter substrate-binding protein</fullName>
    </submittedName>
</protein>
<dbReference type="PANTHER" id="PTHR30632:SF0">
    <property type="entry name" value="SULFATE-BINDING PROTEIN"/>
    <property type="match status" value="1"/>
</dbReference>
<evidence type="ECO:0000256" key="1">
    <source>
        <dbReference type="ARBA" id="ARBA00009175"/>
    </source>
</evidence>
<evidence type="ECO:0000256" key="2">
    <source>
        <dbReference type="ARBA" id="ARBA00022723"/>
    </source>
</evidence>
<reference evidence="6 7" key="1">
    <citation type="submission" date="2020-04" db="EMBL/GenBank/DDBJ databases">
        <title>MicrobeNet Type strains.</title>
        <authorList>
            <person name="Nicholson A.C."/>
        </authorList>
    </citation>
    <scope>NUCLEOTIDE SEQUENCE [LARGE SCALE GENOMIC DNA]</scope>
    <source>
        <strain evidence="6 7">ATCC BAA-789</strain>
    </source>
</reference>
<dbReference type="GO" id="GO:0015689">
    <property type="term" value="P:molybdate ion transport"/>
    <property type="evidence" value="ECO:0007669"/>
    <property type="project" value="InterPro"/>
</dbReference>
<comment type="caution">
    <text evidence="6">The sequence shown here is derived from an EMBL/GenBank/DDBJ whole genome shotgun (WGS) entry which is preliminary data.</text>
</comment>
<keyword evidence="2 4" id="KW-0479">Metal-binding</keyword>
<dbReference type="GO" id="GO:0046872">
    <property type="term" value="F:metal ion binding"/>
    <property type="evidence" value="ECO:0007669"/>
    <property type="project" value="UniProtKB-KW"/>
</dbReference>
<name>A0A9X5FCQ2_9MICO</name>
<evidence type="ECO:0000313" key="7">
    <source>
        <dbReference type="Proteomes" id="UP000774283"/>
    </source>
</evidence>
<keyword evidence="7" id="KW-1185">Reference proteome</keyword>
<evidence type="ECO:0000256" key="4">
    <source>
        <dbReference type="PIRSR" id="PIRSR004846-1"/>
    </source>
</evidence>
<dbReference type="InterPro" id="IPR005950">
    <property type="entry name" value="ModA"/>
</dbReference>
<accession>A0A9X5FCQ2</accession>
<evidence type="ECO:0000313" key="6">
    <source>
        <dbReference type="EMBL" id="NKX92652.1"/>
    </source>
</evidence>
<sequence>MNRRPLAAAAALVLVTSLTACAGERRPGGAELAGEEITVFAAASLSIAFEEIGEQFTESTGIGVTFSYAGSQDLAAQVLEGAPADVLATADELTMQRVVTEAPELVVDEPRSFATNTLIIATPPGNRAGVTSWADLADDDLALVMCAPEVPCGASAKRVEAATGVRLHPVSEESNVSDVLAKVVAGEADAGLVYETDIVTAKVDIVPCPECIEDKNTYQAAPLAGEHPEAARAFIDFLVSEIGTGVLLGLGFGDT</sequence>
<dbReference type="PANTHER" id="PTHR30632">
    <property type="entry name" value="MOLYBDATE-BINDING PERIPLASMIC PROTEIN"/>
    <property type="match status" value="1"/>
</dbReference>
<dbReference type="InterPro" id="IPR050682">
    <property type="entry name" value="ModA/WtpA"/>
</dbReference>
<feature type="binding site" evidence="4">
    <location>
        <position position="44"/>
    </location>
    <ligand>
        <name>molybdate</name>
        <dbReference type="ChEBI" id="CHEBI:36264"/>
    </ligand>
</feature>
<dbReference type="AlphaFoldDB" id="A0A9X5FCQ2"/>
<dbReference type="SUPFAM" id="SSF53850">
    <property type="entry name" value="Periplasmic binding protein-like II"/>
    <property type="match status" value="1"/>
</dbReference>
<feature type="binding site" evidence="4">
    <location>
        <position position="194"/>
    </location>
    <ligand>
        <name>molybdate</name>
        <dbReference type="ChEBI" id="CHEBI:36264"/>
    </ligand>
</feature>
<feature type="chain" id="PRO_5040719460" evidence="5">
    <location>
        <begin position="23"/>
        <end position="255"/>
    </location>
</feature>
<dbReference type="Proteomes" id="UP000774283">
    <property type="component" value="Unassembled WGS sequence"/>
</dbReference>
<dbReference type="GO" id="GO:0030973">
    <property type="term" value="F:molybdate ion binding"/>
    <property type="evidence" value="ECO:0007669"/>
    <property type="project" value="TreeGrafter"/>
</dbReference>
<proteinExistence type="inferred from homology"/>
<feature type="binding site" evidence="4">
    <location>
        <position position="176"/>
    </location>
    <ligand>
        <name>molybdate</name>
        <dbReference type="ChEBI" id="CHEBI:36264"/>
    </ligand>
</feature>
<dbReference type="PROSITE" id="PS51257">
    <property type="entry name" value="PROKAR_LIPOPROTEIN"/>
    <property type="match status" value="1"/>
</dbReference>
<feature type="binding site" evidence="4">
    <location>
        <position position="71"/>
    </location>
    <ligand>
        <name>molybdate</name>
        <dbReference type="ChEBI" id="CHEBI:36264"/>
    </ligand>
</feature>
<comment type="similarity">
    <text evidence="1">Belongs to the bacterial solute-binding protein ModA family.</text>
</comment>
<keyword evidence="3 5" id="KW-0732">Signal</keyword>
<dbReference type="Pfam" id="PF13531">
    <property type="entry name" value="SBP_bac_11"/>
    <property type="match status" value="1"/>
</dbReference>